<dbReference type="EMBL" id="JARBHB010000003">
    <property type="protein sequence ID" value="KAJ8890804.1"/>
    <property type="molecule type" value="Genomic_DNA"/>
</dbReference>
<name>A0ABQ9I2D1_9NEOP</name>
<protein>
    <submittedName>
        <fullName evidence="1">Uncharacterized protein</fullName>
    </submittedName>
</protein>
<evidence type="ECO:0000313" key="2">
    <source>
        <dbReference type="Proteomes" id="UP001159363"/>
    </source>
</evidence>
<sequence length="376" mass="42203">MGDQIDRVGRKFWPICRCKSTCIHRYIVAGEGICTPCKRAPASSPHSSSRRNRALGSYDVFVYRSMSRGLNKAWQHTVHRQRLFPRCVVEDNSVRFRRISFSFVLLLLSPTRIHGLDRHPIAFFRQDDARPHTPLVSVEYLRNAAVFLWTASFSDLSSIEAVWHQLEPQLRPGVDLQETLEDTPPSALYKQVVIAFRPAFAVANRPSTTFYFPRRTSAYRPLSHAPGSETALEGDDSSEFLNVCASSGSAHVPPSIPTAHPSTEPQSPLSQPFREIALRCYLSRCHSLMKPCNHYVSSRKSIAGRGGRAVSLLASHQGEQDSTPGRVTGFSHVGIVLDDAVGRRVFSVICRFPRPFIPALLHTHLKHPHRLSRPHC</sequence>
<keyword evidence="2" id="KW-1185">Reference proteome</keyword>
<gene>
    <name evidence="1" type="ORF">PR048_010313</name>
</gene>
<reference evidence="1 2" key="1">
    <citation type="submission" date="2023-02" db="EMBL/GenBank/DDBJ databases">
        <title>LHISI_Scaffold_Assembly.</title>
        <authorList>
            <person name="Stuart O.P."/>
            <person name="Cleave R."/>
            <person name="Magrath M.J.L."/>
            <person name="Mikheyev A.S."/>
        </authorList>
    </citation>
    <scope>NUCLEOTIDE SEQUENCE [LARGE SCALE GENOMIC DNA]</scope>
    <source>
        <strain evidence="1">Daus_M_001</strain>
        <tissue evidence="1">Leg muscle</tissue>
    </source>
</reference>
<accession>A0ABQ9I2D1</accession>
<comment type="caution">
    <text evidence="1">The sequence shown here is derived from an EMBL/GenBank/DDBJ whole genome shotgun (WGS) entry which is preliminary data.</text>
</comment>
<dbReference type="Proteomes" id="UP001159363">
    <property type="component" value="Chromosome 3"/>
</dbReference>
<evidence type="ECO:0000313" key="1">
    <source>
        <dbReference type="EMBL" id="KAJ8890804.1"/>
    </source>
</evidence>
<proteinExistence type="predicted"/>
<organism evidence="1 2">
    <name type="scientific">Dryococelus australis</name>
    <dbReference type="NCBI Taxonomy" id="614101"/>
    <lineage>
        <taxon>Eukaryota</taxon>
        <taxon>Metazoa</taxon>
        <taxon>Ecdysozoa</taxon>
        <taxon>Arthropoda</taxon>
        <taxon>Hexapoda</taxon>
        <taxon>Insecta</taxon>
        <taxon>Pterygota</taxon>
        <taxon>Neoptera</taxon>
        <taxon>Polyneoptera</taxon>
        <taxon>Phasmatodea</taxon>
        <taxon>Verophasmatodea</taxon>
        <taxon>Anareolatae</taxon>
        <taxon>Phasmatidae</taxon>
        <taxon>Eurycanthinae</taxon>
        <taxon>Dryococelus</taxon>
    </lineage>
</organism>